<keyword evidence="1" id="KW-0812">Transmembrane</keyword>
<name>A0ABQ1QN44_9RHOB</name>
<protein>
    <submittedName>
        <fullName evidence="2">Uncharacterized protein</fullName>
    </submittedName>
</protein>
<sequence>MASVIPVDPAPLAPVRGSFFLAPPPLIGKVLFMTNKIALALGLLLVAVFAVDAYAYGGTLPVFLGKKLFDLLDWIAFWR</sequence>
<comment type="caution">
    <text evidence="2">The sequence shown here is derived from an EMBL/GenBank/DDBJ whole genome shotgun (WGS) entry which is preliminary data.</text>
</comment>
<proteinExistence type="predicted"/>
<evidence type="ECO:0000313" key="2">
    <source>
        <dbReference type="EMBL" id="GGD34489.1"/>
    </source>
</evidence>
<organism evidence="2 3">
    <name type="scientific">Sinisalibacter lacisalsi</name>
    <dbReference type="NCBI Taxonomy" id="1526570"/>
    <lineage>
        <taxon>Bacteria</taxon>
        <taxon>Pseudomonadati</taxon>
        <taxon>Pseudomonadota</taxon>
        <taxon>Alphaproteobacteria</taxon>
        <taxon>Rhodobacterales</taxon>
        <taxon>Roseobacteraceae</taxon>
        <taxon>Sinisalibacter</taxon>
    </lineage>
</organism>
<dbReference type="Proteomes" id="UP000617355">
    <property type="component" value="Unassembled WGS sequence"/>
</dbReference>
<reference evidence="3" key="1">
    <citation type="journal article" date="2019" name="Int. J. Syst. Evol. Microbiol.">
        <title>The Global Catalogue of Microorganisms (GCM) 10K type strain sequencing project: providing services to taxonomists for standard genome sequencing and annotation.</title>
        <authorList>
            <consortium name="The Broad Institute Genomics Platform"/>
            <consortium name="The Broad Institute Genome Sequencing Center for Infectious Disease"/>
            <person name="Wu L."/>
            <person name="Ma J."/>
        </authorList>
    </citation>
    <scope>NUCLEOTIDE SEQUENCE [LARGE SCALE GENOMIC DNA]</scope>
    <source>
        <strain evidence="3">CGMCC 1.12922</strain>
    </source>
</reference>
<keyword evidence="1" id="KW-0472">Membrane</keyword>
<accession>A0ABQ1QN44</accession>
<feature type="transmembrane region" description="Helical" evidence="1">
    <location>
        <begin position="37"/>
        <end position="57"/>
    </location>
</feature>
<evidence type="ECO:0000313" key="3">
    <source>
        <dbReference type="Proteomes" id="UP000617355"/>
    </source>
</evidence>
<keyword evidence="3" id="KW-1185">Reference proteome</keyword>
<evidence type="ECO:0000256" key="1">
    <source>
        <dbReference type="SAM" id="Phobius"/>
    </source>
</evidence>
<dbReference type="EMBL" id="BMGI01000002">
    <property type="protein sequence ID" value="GGD34489.1"/>
    <property type="molecule type" value="Genomic_DNA"/>
</dbReference>
<keyword evidence="1" id="KW-1133">Transmembrane helix</keyword>
<gene>
    <name evidence="2" type="ORF">GCM10011358_18190</name>
</gene>